<protein>
    <recommendedName>
        <fullName evidence="1">Glycosyltransferase 2-like domain-containing protein</fullName>
    </recommendedName>
</protein>
<dbReference type="EMBL" id="BAABHD010000030">
    <property type="protein sequence ID" value="GAA4458989.1"/>
    <property type="molecule type" value="Genomic_DNA"/>
</dbReference>
<gene>
    <name evidence="2" type="ORF">GCM10023189_32070</name>
</gene>
<dbReference type="InterPro" id="IPR001173">
    <property type="entry name" value="Glyco_trans_2-like"/>
</dbReference>
<comment type="caution">
    <text evidence="2">The sequence shown here is derived from an EMBL/GenBank/DDBJ whole genome shotgun (WGS) entry which is preliminary data.</text>
</comment>
<dbReference type="InterPro" id="IPR050834">
    <property type="entry name" value="Glycosyltransf_2"/>
</dbReference>
<feature type="domain" description="Glycosyltransferase 2-like" evidence="1">
    <location>
        <begin position="2"/>
        <end position="138"/>
    </location>
</feature>
<organism evidence="2 3">
    <name type="scientific">Nibrella saemangeumensis</name>
    <dbReference type="NCBI Taxonomy" id="1084526"/>
    <lineage>
        <taxon>Bacteria</taxon>
        <taxon>Pseudomonadati</taxon>
        <taxon>Bacteroidota</taxon>
        <taxon>Cytophagia</taxon>
        <taxon>Cytophagales</taxon>
        <taxon>Spirosomataceae</taxon>
        <taxon>Nibrella</taxon>
    </lineage>
</organism>
<dbReference type="Gene3D" id="3.90.550.10">
    <property type="entry name" value="Spore Coat Polysaccharide Biosynthesis Protein SpsA, Chain A"/>
    <property type="match status" value="1"/>
</dbReference>
<proteinExistence type="predicted"/>
<dbReference type="PANTHER" id="PTHR43685">
    <property type="entry name" value="GLYCOSYLTRANSFERASE"/>
    <property type="match status" value="1"/>
</dbReference>
<dbReference type="SUPFAM" id="SSF53448">
    <property type="entry name" value="Nucleotide-diphospho-sugar transferases"/>
    <property type="match status" value="1"/>
</dbReference>
<evidence type="ECO:0000313" key="2">
    <source>
        <dbReference type="EMBL" id="GAA4458989.1"/>
    </source>
</evidence>
<dbReference type="PANTHER" id="PTHR43685:SF2">
    <property type="entry name" value="GLYCOSYLTRANSFERASE 2-LIKE DOMAIN-CONTAINING PROTEIN"/>
    <property type="match status" value="1"/>
</dbReference>
<sequence length="309" mass="36037">MIPAYNCSDYLIETLESVLAQDLGADRMQIEVIDDASTDTDVEALVKQIGKGRVTYHRQRENVGSLRNFETCLNRARGHLVHLLHGDDRVLKGFYLKFTELFDQFPEAGAAFCRYQYIDMRGKRTSIRDTEMEKEGLLDNWLLRIAHKNRLQYVNMVVKRSVYERLGGFYGVTYGEDWEMWVRIARDYPVIYTPDILAEYRNHFGSISSDKLLTGQALRDIRTVMQFIEQYVPEDKKKQVMQQARLFWAIYGIRAAREVWRLTRSYKSTHSQVLEALQLNSSSIQVHLRILKLYLKIALETVKPPPSLS</sequence>
<evidence type="ECO:0000259" key="1">
    <source>
        <dbReference type="Pfam" id="PF00535"/>
    </source>
</evidence>
<name>A0ABP8N021_9BACT</name>
<keyword evidence="3" id="KW-1185">Reference proteome</keyword>
<reference evidence="3" key="1">
    <citation type="journal article" date="2019" name="Int. J. Syst. Evol. Microbiol.">
        <title>The Global Catalogue of Microorganisms (GCM) 10K type strain sequencing project: providing services to taxonomists for standard genome sequencing and annotation.</title>
        <authorList>
            <consortium name="The Broad Institute Genomics Platform"/>
            <consortium name="The Broad Institute Genome Sequencing Center for Infectious Disease"/>
            <person name="Wu L."/>
            <person name="Ma J."/>
        </authorList>
    </citation>
    <scope>NUCLEOTIDE SEQUENCE [LARGE SCALE GENOMIC DNA]</scope>
    <source>
        <strain evidence="3">JCM 17927</strain>
    </source>
</reference>
<dbReference type="Pfam" id="PF00535">
    <property type="entry name" value="Glycos_transf_2"/>
    <property type="match status" value="1"/>
</dbReference>
<evidence type="ECO:0000313" key="3">
    <source>
        <dbReference type="Proteomes" id="UP001501175"/>
    </source>
</evidence>
<dbReference type="InterPro" id="IPR029044">
    <property type="entry name" value="Nucleotide-diphossugar_trans"/>
</dbReference>
<accession>A0ABP8N021</accession>
<dbReference type="Proteomes" id="UP001501175">
    <property type="component" value="Unassembled WGS sequence"/>
</dbReference>